<protein>
    <submittedName>
        <fullName evidence="1">Uncharacterized protein</fullName>
    </submittedName>
</protein>
<evidence type="ECO:0000313" key="1">
    <source>
        <dbReference type="EMBL" id="MDP9838615.1"/>
    </source>
</evidence>
<name>A0ABT9PVT1_9HYPH</name>
<proteinExistence type="predicted"/>
<accession>A0ABT9PVT1</accession>
<organism evidence="1 2">
    <name type="scientific">Neorhizobium huautlense</name>
    <dbReference type="NCBI Taxonomy" id="67774"/>
    <lineage>
        <taxon>Bacteria</taxon>
        <taxon>Pseudomonadati</taxon>
        <taxon>Pseudomonadota</taxon>
        <taxon>Alphaproteobacteria</taxon>
        <taxon>Hyphomicrobiales</taxon>
        <taxon>Rhizobiaceae</taxon>
        <taxon>Rhizobium/Agrobacterium group</taxon>
        <taxon>Neorhizobium</taxon>
    </lineage>
</organism>
<dbReference type="EMBL" id="JAUSRF010000011">
    <property type="protein sequence ID" value="MDP9838615.1"/>
    <property type="molecule type" value="Genomic_DNA"/>
</dbReference>
<dbReference type="Proteomes" id="UP001241472">
    <property type="component" value="Unassembled WGS sequence"/>
</dbReference>
<gene>
    <name evidence="1" type="ORF">J2T09_003387</name>
</gene>
<comment type="caution">
    <text evidence="1">The sequence shown here is derived from an EMBL/GenBank/DDBJ whole genome shotgun (WGS) entry which is preliminary data.</text>
</comment>
<sequence>MPECLDILIGQQLGKFITAIDRENGGDRIELGRAAIDGGE</sequence>
<reference evidence="1 2" key="1">
    <citation type="submission" date="2023-07" db="EMBL/GenBank/DDBJ databases">
        <title>Sorghum-associated microbial communities from plants grown in Nebraska, USA.</title>
        <authorList>
            <person name="Schachtman D."/>
        </authorList>
    </citation>
    <scope>NUCLEOTIDE SEQUENCE [LARGE SCALE GENOMIC DNA]</scope>
    <source>
        <strain evidence="1 2">DS1307</strain>
    </source>
</reference>
<keyword evidence="2" id="KW-1185">Reference proteome</keyword>
<evidence type="ECO:0000313" key="2">
    <source>
        <dbReference type="Proteomes" id="UP001241472"/>
    </source>
</evidence>